<evidence type="ECO:0000313" key="2">
    <source>
        <dbReference type="EMBL" id="CAB3368725.1"/>
    </source>
</evidence>
<dbReference type="Pfam" id="PF01395">
    <property type="entry name" value="PBP_GOBP"/>
    <property type="match status" value="1"/>
</dbReference>
<dbReference type="Gene3D" id="3.10.100.10">
    <property type="entry name" value="Mannose-Binding Protein A, subunit A"/>
    <property type="match status" value="1"/>
</dbReference>
<dbReference type="AlphaFoldDB" id="A0A8S1CEK0"/>
<dbReference type="SUPFAM" id="SSF56436">
    <property type="entry name" value="C-type lectin-like"/>
    <property type="match status" value="2"/>
</dbReference>
<dbReference type="InterPro" id="IPR016187">
    <property type="entry name" value="CTDL_fold"/>
</dbReference>
<gene>
    <name evidence="2" type="ORF">CLODIP_2_CD00889</name>
</gene>
<keyword evidence="3" id="KW-1185">Reference proteome</keyword>
<dbReference type="CDD" id="cd23992">
    <property type="entry name" value="PBP_GOBP"/>
    <property type="match status" value="1"/>
</dbReference>
<organism evidence="2 3">
    <name type="scientific">Cloeon dipterum</name>
    <dbReference type="NCBI Taxonomy" id="197152"/>
    <lineage>
        <taxon>Eukaryota</taxon>
        <taxon>Metazoa</taxon>
        <taxon>Ecdysozoa</taxon>
        <taxon>Arthropoda</taxon>
        <taxon>Hexapoda</taxon>
        <taxon>Insecta</taxon>
        <taxon>Pterygota</taxon>
        <taxon>Palaeoptera</taxon>
        <taxon>Ephemeroptera</taxon>
        <taxon>Pisciforma</taxon>
        <taxon>Baetidae</taxon>
        <taxon>Cloeon</taxon>
    </lineage>
</organism>
<dbReference type="OrthoDB" id="2142683at2759"/>
<proteinExistence type="predicted"/>
<protein>
    <recommendedName>
        <fullName evidence="4">C-type lectin domain-containing protein</fullName>
    </recommendedName>
</protein>
<reference evidence="2 3" key="1">
    <citation type="submission" date="2020-04" db="EMBL/GenBank/DDBJ databases">
        <authorList>
            <person name="Alioto T."/>
            <person name="Alioto T."/>
            <person name="Gomez Garrido J."/>
        </authorList>
    </citation>
    <scope>NUCLEOTIDE SEQUENCE [LARGE SCALE GENOMIC DNA]</scope>
</reference>
<sequence>MTGIPTDIVWEVGQPDNKGGREDCIHLKVKNNTERTVITDRNCTDKYILACRGKPALNSYCSKPSCPNQVCAVENETRWKADHPIANGTCVFANFNSSHANYTDLGTANCTEKKKFVCEMRQKNTGRDALQSECAILWNVSATEIALFKLGLAGTASYSYRLKCFIRCVGINVGMFADNALVTDELLRKLEIISNDDPPTLQSGFDAFDICSPLRYDDECLTASNIYTCGLQNAPILTTGMVDDGKNNMTIYGPPVPCTPRENACYVNDDVPCVVDVNPTMRYATNAGKVYGISQDLYSPSIIDITYPNAFTNCCSVGMRLAHPMSVAEITFISNYVTTSPSSVTLVGELLKINSTHNAWCETGEPVPDDLYDTTNNINVDPDNRNYKPDCFDRNRRDESKSAKKMCWKPGEN</sequence>
<evidence type="ECO:0008006" key="4">
    <source>
        <dbReference type="Google" id="ProtNLM"/>
    </source>
</evidence>
<dbReference type="EMBL" id="CADEPI010000039">
    <property type="protein sequence ID" value="CAB3368725.1"/>
    <property type="molecule type" value="Genomic_DNA"/>
</dbReference>
<evidence type="ECO:0000256" key="1">
    <source>
        <dbReference type="SAM" id="MobiDB-lite"/>
    </source>
</evidence>
<accession>A0A8S1CEK0</accession>
<feature type="compositionally biased region" description="Basic and acidic residues" evidence="1">
    <location>
        <begin position="384"/>
        <end position="402"/>
    </location>
</feature>
<dbReference type="InterPro" id="IPR016186">
    <property type="entry name" value="C-type_lectin-like/link_sf"/>
</dbReference>
<dbReference type="GO" id="GO:0005549">
    <property type="term" value="F:odorant binding"/>
    <property type="evidence" value="ECO:0007669"/>
    <property type="project" value="InterPro"/>
</dbReference>
<dbReference type="InterPro" id="IPR036728">
    <property type="entry name" value="PBP_GOBP_sf"/>
</dbReference>
<name>A0A8S1CEK0_9INSE</name>
<dbReference type="Gene3D" id="1.10.238.20">
    <property type="entry name" value="Pheromone/general odorant binding protein domain"/>
    <property type="match status" value="1"/>
</dbReference>
<comment type="caution">
    <text evidence="2">The sequence shown here is derived from an EMBL/GenBank/DDBJ whole genome shotgun (WGS) entry which is preliminary data.</text>
</comment>
<dbReference type="SUPFAM" id="SSF47565">
    <property type="entry name" value="Insect pheromone/odorant-binding proteins"/>
    <property type="match status" value="1"/>
</dbReference>
<dbReference type="Proteomes" id="UP000494165">
    <property type="component" value="Unassembled WGS sequence"/>
</dbReference>
<evidence type="ECO:0000313" key="3">
    <source>
        <dbReference type="Proteomes" id="UP000494165"/>
    </source>
</evidence>
<feature type="region of interest" description="Disordered" evidence="1">
    <location>
        <begin position="384"/>
        <end position="413"/>
    </location>
</feature>
<dbReference type="InterPro" id="IPR006170">
    <property type="entry name" value="PBP/GOBP"/>
</dbReference>